<dbReference type="AlphaFoldDB" id="A0A2P1PZP2"/>
<organism evidence="2 3">
    <name type="scientific">Ahniella affigens</name>
    <dbReference type="NCBI Taxonomy" id="2021234"/>
    <lineage>
        <taxon>Bacteria</taxon>
        <taxon>Pseudomonadati</taxon>
        <taxon>Pseudomonadota</taxon>
        <taxon>Gammaproteobacteria</taxon>
        <taxon>Lysobacterales</taxon>
        <taxon>Rhodanobacteraceae</taxon>
        <taxon>Ahniella</taxon>
    </lineage>
</organism>
<dbReference type="Proteomes" id="UP000241074">
    <property type="component" value="Plasmid unnamed"/>
</dbReference>
<feature type="compositionally biased region" description="Polar residues" evidence="1">
    <location>
        <begin position="261"/>
        <end position="270"/>
    </location>
</feature>
<sequence length="335" mass="37937">MGMWNCLNLRPTRILVLLDAQPENAMPTYSKSYSAWLARQTAKARTKYADLDQRVENDALALVFCMENNFVPTARSKFRSEVRIRYFRWRFFRSLADMIGAFSIPFGARTPYQIRLVHLLTLERNGKSKPRVMSDDPFMSFQLIAEALTASVKQDADLEYREYALRILSKRPFVMTRAELDENQARISQENEFWGKANTLRNIKHDEHGCIRPERTSYDDLPESGSPFETDSDTGEGSWGVESSEYVGDDDRMESEEPINGTESYAGTNSFDDDSTEPYSPSADPWRSNTTDGPSSCEFGLGDCHDRPWIEGMLPAYAEVGPGVSGDSSGNWSEA</sequence>
<feature type="compositionally biased region" description="Acidic residues" evidence="1">
    <location>
        <begin position="247"/>
        <end position="257"/>
    </location>
</feature>
<keyword evidence="2" id="KW-0614">Plasmid</keyword>
<evidence type="ECO:0000313" key="2">
    <source>
        <dbReference type="EMBL" id="AVQ00306.1"/>
    </source>
</evidence>
<feature type="compositionally biased region" description="Basic and acidic residues" evidence="1">
    <location>
        <begin position="205"/>
        <end position="218"/>
    </location>
</feature>
<dbReference type="EMBL" id="CP027861">
    <property type="protein sequence ID" value="AVQ00306.1"/>
    <property type="molecule type" value="Genomic_DNA"/>
</dbReference>
<reference evidence="2 3" key="1">
    <citation type="submission" date="2018-03" db="EMBL/GenBank/DDBJ databases">
        <title>Ahniella affigens gen. nov., sp. nov., a gammaproteobacterium isolated from sandy soil near a stream.</title>
        <authorList>
            <person name="Ko Y."/>
            <person name="Kim J.-H."/>
        </authorList>
    </citation>
    <scope>NUCLEOTIDE SEQUENCE [LARGE SCALE GENOMIC DNA]</scope>
    <source>
        <strain evidence="2 3">D13</strain>
        <plasmid evidence="3">Plasmid unnamed</plasmid>
    </source>
</reference>
<accession>A0A2P1PZP2</accession>
<keyword evidence="3" id="KW-1185">Reference proteome</keyword>
<proteinExistence type="predicted"/>
<gene>
    <name evidence="2" type="ORF">C7S18_23705</name>
</gene>
<name>A0A2P1PZP2_9GAMM</name>
<reference evidence="2 3" key="2">
    <citation type="submission" date="2018-03" db="EMBL/GenBank/DDBJ databases">
        <authorList>
            <person name="Keele B.F."/>
        </authorList>
    </citation>
    <scope>NUCLEOTIDE SEQUENCE [LARGE SCALE GENOMIC DNA]</scope>
    <source>
        <strain evidence="2 3">D13</strain>
        <plasmid evidence="3">Plasmid unnamed</plasmid>
    </source>
</reference>
<evidence type="ECO:0000256" key="1">
    <source>
        <dbReference type="SAM" id="MobiDB-lite"/>
    </source>
</evidence>
<geneLocation type="plasmid" evidence="2">
    <name>unnamed</name>
</geneLocation>
<feature type="region of interest" description="Disordered" evidence="1">
    <location>
        <begin position="205"/>
        <end position="299"/>
    </location>
</feature>
<evidence type="ECO:0000313" key="3">
    <source>
        <dbReference type="Proteomes" id="UP000241074"/>
    </source>
</evidence>
<dbReference type="KEGG" id="xba:C7S18_23705"/>
<protein>
    <submittedName>
        <fullName evidence="2">Uncharacterized protein</fullName>
    </submittedName>
</protein>